<dbReference type="PANTHER" id="PTHR11638:SF18">
    <property type="entry name" value="HEAT SHOCK PROTEIN 104"/>
    <property type="match status" value="1"/>
</dbReference>
<dbReference type="Gene3D" id="3.40.50.300">
    <property type="entry name" value="P-loop containing nucleotide triphosphate hydrolases"/>
    <property type="match status" value="1"/>
</dbReference>
<feature type="domain" description="AAA+ ATPase" evidence="3">
    <location>
        <begin position="342"/>
        <end position="528"/>
    </location>
</feature>
<sequence>MVDQAARMFAESPSGEVLPTWVREIDVLLPVTRQFLLDGNIEDLHLVSSDKGVELRAASNLIIDRLKVNEFDLVYAYDPVEGISLEYERAAGTAETFFSSSHLNRSTSATLGKLSDLIRKAMADGEQRVGVLIRFAGRLWRDEQTAGTDLRSLFTLAEKLAHAEPDLELPQRRPDSIGGVVVWIGGHHGEPPRWLADGDQVSSISVAKPELGIRRAAASSLMANLPGFTELPAEQATSAITSFARLSDGMVLRDLSHIVTLAVDADVPPAAVETAIRSLRFGVSESPWADPDLLRRVADGEAKVSARVLGQPVAVARSLDVLLRAATGLTGAHIGGATVNRPQGILFFAGPTGVGKTELAKSLAELLFGVEDAYTRFDMSEFSAEHSEARLIGAPPGYVGFGAGGELTNAVRQKPFSILLFDEIEKAHPRILDKFLQILEDGRLTDGAGDTVYFSETVIIFTSNLGASPSPTSGKTDKEPPVTRRSDPYEVTQARVHKAITRHFTEELQRPEILNRIGDNIIVFDYISETIARELVKNYLNTATATVKARFNLTLDIAPAVADAVTQAALKNLDFGGRGVSSAVESAFVNPLARALFRIPDRSAHATVTDLRSTASGWELTVMAEG</sequence>
<evidence type="ECO:0000313" key="5">
    <source>
        <dbReference type="Proteomes" id="UP001620520"/>
    </source>
</evidence>
<dbReference type="Pfam" id="PF07724">
    <property type="entry name" value="AAA_2"/>
    <property type="match status" value="1"/>
</dbReference>
<gene>
    <name evidence="4" type="ORF">ABIA52_002360</name>
</gene>
<dbReference type="SMART" id="SM00382">
    <property type="entry name" value="AAA"/>
    <property type="match status" value="1"/>
</dbReference>
<dbReference type="PRINTS" id="PR00300">
    <property type="entry name" value="CLPPROTEASEA"/>
</dbReference>
<dbReference type="CDD" id="cd19499">
    <property type="entry name" value="RecA-like_ClpB_Hsp104-like"/>
    <property type="match status" value="1"/>
</dbReference>
<dbReference type="InterPro" id="IPR050130">
    <property type="entry name" value="ClpA_ClpB"/>
</dbReference>
<dbReference type="PANTHER" id="PTHR11638">
    <property type="entry name" value="ATP-DEPENDENT CLP PROTEASE"/>
    <property type="match status" value="1"/>
</dbReference>
<dbReference type="InterPro" id="IPR003959">
    <property type="entry name" value="ATPase_AAA_core"/>
</dbReference>
<accession>A0ABW8N7B8</accession>
<reference evidence="4 5" key="1">
    <citation type="submission" date="2024-10" db="EMBL/GenBank/DDBJ databases">
        <title>Novel secondary metabolite-producing bacteria for plant disease control.</title>
        <authorList>
            <person name="Chevrette M."/>
        </authorList>
    </citation>
    <scope>NUCLEOTIDE SEQUENCE [LARGE SCALE GENOMIC DNA]</scope>
    <source>
        <strain evidence="4 5">J30 TE3557</strain>
    </source>
</reference>
<evidence type="ECO:0000256" key="1">
    <source>
        <dbReference type="ARBA" id="ARBA00022741"/>
    </source>
</evidence>
<name>A0ABW8N7B8_9MICC</name>
<evidence type="ECO:0000259" key="3">
    <source>
        <dbReference type="SMART" id="SM00382"/>
    </source>
</evidence>
<dbReference type="GO" id="GO:0008233">
    <property type="term" value="F:peptidase activity"/>
    <property type="evidence" value="ECO:0007669"/>
    <property type="project" value="UniProtKB-KW"/>
</dbReference>
<dbReference type="InterPro" id="IPR003593">
    <property type="entry name" value="AAA+_ATPase"/>
</dbReference>
<protein>
    <submittedName>
        <fullName evidence="4">ATP-dependent Clp protease ATP-binding subunit ClpB</fullName>
    </submittedName>
</protein>
<evidence type="ECO:0000313" key="4">
    <source>
        <dbReference type="EMBL" id="MFK4639471.1"/>
    </source>
</evidence>
<dbReference type="InterPro" id="IPR027417">
    <property type="entry name" value="P-loop_NTPase"/>
</dbReference>
<evidence type="ECO:0000256" key="2">
    <source>
        <dbReference type="ARBA" id="ARBA00022840"/>
    </source>
</evidence>
<keyword evidence="1" id="KW-0547">Nucleotide-binding</keyword>
<keyword evidence="2 4" id="KW-0067">ATP-binding</keyword>
<dbReference type="GO" id="GO:0005524">
    <property type="term" value="F:ATP binding"/>
    <property type="evidence" value="ECO:0007669"/>
    <property type="project" value="UniProtKB-KW"/>
</dbReference>
<dbReference type="Proteomes" id="UP001620520">
    <property type="component" value="Unassembled WGS sequence"/>
</dbReference>
<dbReference type="GO" id="GO:0006508">
    <property type="term" value="P:proteolysis"/>
    <property type="evidence" value="ECO:0007669"/>
    <property type="project" value="UniProtKB-KW"/>
</dbReference>
<organism evidence="4 5">
    <name type="scientific">Paenarthrobacter histidinolovorans</name>
    <dbReference type="NCBI Taxonomy" id="43664"/>
    <lineage>
        <taxon>Bacteria</taxon>
        <taxon>Bacillati</taxon>
        <taxon>Actinomycetota</taxon>
        <taxon>Actinomycetes</taxon>
        <taxon>Micrococcales</taxon>
        <taxon>Micrococcaceae</taxon>
        <taxon>Paenarthrobacter</taxon>
    </lineage>
</organism>
<dbReference type="EMBL" id="JBIYEW010000003">
    <property type="protein sequence ID" value="MFK4639471.1"/>
    <property type="molecule type" value="Genomic_DNA"/>
</dbReference>
<keyword evidence="4" id="KW-0645">Protease</keyword>
<dbReference type="InterPro" id="IPR001270">
    <property type="entry name" value="ClpA/B"/>
</dbReference>
<comment type="caution">
    <text evidence="4">The sequence shown here is derived from an EMBL/GenBank/DDBJ whole genome shotgun (WGS) entry which is preliminary data.</text>
</comment>
<keyword evidence="4" id="KW-0378">Hydrolase</keyword>
<keyword evidence="5" id="KW-1185">Reference proteome</keyword>
<dbReference type="SUPFAM" id="SSF52540">
    <property type="entry name" value="P-loop containing nucleoside triphosphate hydrolases"/>
    <property type="match status" value="1"/>
</dbReference>
<dbReference type="RefSeq" id="WP_404594540.1">
    <property type="nucleotide sequence ID" value="NZ_JBIYEW010000003.1"/>
</dbReference>
<proteinExistence type="predicted"/>